<dbReference type="Proteomes" id="UP001195483">
    <property type="component" value="Unassembled WGS sequence"/>
</dbReference>
<evidence type="ECO:0000313" key="1">
    <source>
        <dbReference type="EMBL" id="KAK3601534.1"/>
    </source>
</evidence>
<feature type="non-terminal residue" evidence="1">
    <location>
        <position position="72"/>
    </location>
</feature>
<reference evidence="1" key="1">
    <citation type="journal article" date="2021" name="Genome Biol. Evol.">
        <title>A High-Quality Reference Genome for a Parasitic Bivalve with Doubly Uniparental Inheritance (Bivalvia: Unionida).</title>
        <authorList>
            <person name="Smith C.H."/>
        </authorList>
    </citation>
    <scope>NUCLEOTIDE SEQUENCE</scope>
    <source>
        <strain evidence="1">CHS0354</strain>
    </source>
</reference>
<accession>A0AAE0T176</accession>
<dbReference type="EMBL" id="JAEAOA010001671">
    <property type="protein sequence ID" value="KAK3601534.1"/>
    <property type="molecule type" value="Genomic_DNA"/>
</dbReference>
<gene>
    <name evidence="1" type="ORF">CHS0354_027676</name>
</gene>
<dbReference type="AlphaFoldDB" id="A0AAE0T176"/>
<proteinExistence type="predicted"/>
<reference evidence="1" key="3">
    <citation type="submission" date="2023-05" db="EMBL/GenBank/DDBJ databases">
        <authorList>
            <person name="Smith C.H."/>
        </authorList>
    </citation>
    <scope>NUCLEOTIDE SEQUENCE</scope>
    <source>
        <strain evidence="1">CHS0354</strain>
        <tissue evidence="1">Mantle</tissue>
    </source>
</reference>
<keyword evidence="2" id="KW-1185">Reference proteome</keyword>
<evidence type="ECO:0000313" key="2">
    <source>
        <dbReference type="Proteomes" id="UP001195483"/>
    </source>
</evidence>
<name>A0AAE0T176_9BIVA</name>
<sequence>MTERQARLDDIMISADSGPEELKKEQEYWQLSDETSGANGSGLTIRGSGFITCPNNVLADVDRLEELEENDL</sequence>
<protein>
    <submittedName>
        <fullName evidence="1">Uncharacterized protein</fullName>
    </submittedName>
</protein>
<comment type="caution">
    <text evidence="1">The sequence shown here is derived from an EMBL/GenBank/DDBJ whole genome shotgun (WGS) entry which is preliminary data.</text>
</comment>
<reference evidence="1" key="2">
    <citation type="journal article" date="2021" name="Genome Biol. Evol.">
        <title>Developing a high-quality reference genome for a parasitic bivalve with doubly uniparental inheritance (Bivalvia: Unionida).</title>
        <authorList>
            <person name="Smith C.H."/>
        </authorList>
    </citation>
    <scope>NUCLEOTIDE SEQUENCE</scope>
    <source>
        <strain evidence="1">CHS0354</strain>
        <tissue evidence="1">Mantle</tissue>
    </source>
</reference>
<organism evidence="1 2">
    <name type="scientific">Potamilus streckersoni</name>
    <dbReference type="NCBI Taxonomy" id="2493646"/>
    <lineage>
        <taxon>Eukaryota</taxon>
        <taxon>Metazoa</taxon>
        <taxon>Spiralia</taxon>
        <taxon>Lophotrochozoa</taxon>
        <taxon>Mollusca</taxon>
        <taxon>Bivalvia</taxon>
        <taxon>Autobranchia</taxon>
        <taxon>Heteroconchia</taxon>
        <taxon>Palaeoheterodonta</taxon>
        <taxon>Unionida</taxon>
        <taxon>Unionoidea</taxon>
        <taxon>Unionidae</taxon>
        <taxon>Ambleminae</taxon>
        <taxon>Lampsilini</taxon>
        <taxon>Potamilus</taxon>
    </lineage>
</organism>